<feature type="domain" description="Yeast cell wall synthesis Kre9/Knh1-like N-terminal" evidence="3">
    <location>
        <begin position="36"/>
        <end position="124"/>
    </location>
</feature>
<proteinExistence type="predicted"/>
<reference evidence="4" key="1">
    <citation type="submission" date="2020-11" db="EMBL/GenBank/DDBJ databases">
        <authorList>
            <consortium name="DOE Joint Genome Institute"/>
            <person name="Ahrendt S."/>
            <person name="Riley R."/>
            <person name="Andreopoulos W."/>
            <person name="Labutti K."/>
            <person name="Pangilinan J."/>
            <person name="Ruiz-Duenas F.J."/>
            <person name="Barrasa J.M."/>
            <person name="Sanchez-Garcia M."/>
            <person name="Camarero S."/>
            <person name="Miyauchi S."/>
            <person name="Serrano A."/>
            <person name="Linde D."/>
            <person name="Babiker R."/>
            <person name="Drula E."/>
            <person name="Ayuso-Fernandez I."/>
            <person name="Pacheco R."/>
            <person name="Padilla G."/>
            <person name="Ferreira P."/>
            <person name="Barriuso J."/>
            <person name="Kellner H."/>
            <person name="Castanera R."/>
            <person name="Alfaro M."/>
            <person name="Ramirez L."/>
            <person name="Pisabarro A.G."/>
            <person name="Kuo A."/>
            <person name="Tritt A."/>
            <person name="Lipzen A."/>
            <person name="He G."/>
            <person name="Yan M."/>
            <person name="Ng V."/>
            <person name="Cullen D."/>
            <person name="Martin F."/>
            <person name="Rosso M.-N."/>
            <person name="Henrissat B."/>
            <person name="Hibbett D."/>
            <person name="Martinez A.T."/>
            <person name="Grigoriev I.V."/>
        </authorList>
    </citation>
    <scope>NUCLEOTIDE SEQUENCE</scope>
    <source>
        <strain evidence="4">CBS 247.69</strain>
    </source>
</reference>
<dbReference type="Proteomes" id="UP000807353">
    <property type="component" value="Unassembled WGS sequence"/>
</dbReference>
<dbReference type="AlphaFoldDB" id="A0A9P5YDM9"/>
<dbReference type="EMBL" id="MU150245">
    <property type="protein sequence ID" value="KAF9465755.1"/>
    <property type="molecule type" value="Genomic_DNA"/>
</dbReference>
<accession>A0A9P5YDM9</accession>
<organism evidence="4 5">
    <name type="scientific">Collybia nuda</name>
    <dbReference type="NCBI Taxonomy" id="64659"/>
    <lineage>
        <taxon>Eukaryota</taxon>
        <taxon>Fungi</taxon>
        <taxon>Dikarya</taxon>
        <taxon>Basidiomycota</taxon>
        <taxon>Agaricomycotina</taxon>
        <taxon>Agaricomycetes</taxon>
        <taxon>Agaricomycetidae</taxon>
        <taxon>Agaricales</taxon>
        <taxon>Tricholomatineae</taxon>
        <taxon>Clitocybaceae</taxon>
        <taxon>Collybia</taxon>
    </lineage>
</organism>
<gene>
    <name evidence="4" type="ORF">BDZ94DRAFT_300949</name>
</gene>
<comment type="caution">
    <text evidence="4">The sequence shown here is derived from an EMBL/GenBank/DDBJ whole genome shotgun (WGS) entry which is preliminary data.</text>
</comment>
<dbReference type="InterPro" id="IPR018466">
    <property type="entry name" value="Kre9/Knh1-like_N"/>
</dbReference>
<feature type="signal peptide" evidence="2">
    <location>
        <begin position="1"/>
        <end position="20"/>
    </location>
</feature>
<evidence type="ECO:0000256" key="2">
    <source>
        <dbReference type="SAM" id="SignalP"/>
    </source>
</evidence>
<evidence type="ECO:0000313" key="5">
    <source>
        <dbReference type="Proteomes" id="UP000807353"/>
    </source>
</evidence>
<feature type="chain" id="PRO_5040201902" description="Yeast cell wall synthesis Kre9/Knh1-like N-terminal domain-containing protein" evidence="2">
    <location>
        <begin position="21"/>
        <end position="127"/>
    </location>
</feature>
<keyword evidence="1 2" id="KW-0732">Signal</keyword>
<evidence type="ECO:0000259" key="3">
    <source>
        <dbReference type="Pfam" id="PF10342"/>
    </source>
</evidence>
<dbReference type="Pfam" id="PF10342">
    <property type="entry name" value="Kre9_KNH"/>
    <property type="match status" value="1"/>
</dbReference>
<sequence length="127" mass="13748">MFSFTSFFFALFALFSIAASAPLAARDVYVPPVLYPNANTVWKAGSRHNVTWDTSNPPAQITNKIGMIVLAKGDFLIGLNEPLAKGFDILSGRQEVTLPADTTPGDDYSVVLFGDSGNNSQKFKITN</sequence>
<name>A0A9P5YDM9_9AGAR</name>
<evidence type="ECO:0000256" key="1">
    <source>
        <dbReference type="ARBA" id="ARBA00022729"/>
    </source>
</evidence>
<protein>
    <recommendedName>
        <fullName evidence="3">Yeast cell wall synthesis Kre9/Knh1-like N-terminal domain-containing protein</fullName>
    </recommendedName>
</protein>
<evidence type="ECO:0000313" key="4">
    <source>
        <dbReference type="EMBL" id="KAF9465755.1"/>
    </source>
</evidence>
<keyword evidence="5" id="KW-1185">Reference proteome</keyword>
<dbReference type="OrthoDB" id="2317741at2759"/>